<dbReference type="AlphaFoldDB" id="A0A9X2PPV9"/>
<dbReference type="EMBL" id="JANTHZ010000013">
    <property type="protein sequence ID" value="MCS0497623.1"/>
    <property type="molecule type" value="Genomic_DNA"/>
</dbReference>
<dbReference type="RefSeq" id="WP_258734768.1">
    <property type="nucleotide sequence ID" value="NZ_JANTHZ010000013.1"/>
</dbReference>
<feature type="transmembrane region" description="Helical" evidence="1">
    <location>
        <begin position="20"/>
        <end position="39"/>
    </location>
</feature>
<keyword evidence="1" id="KW-0472">Membrane</keyword>
<keyword evidence="3" id="KW-1185">Reference proteome</keyword>
<sequence>MRLAPVPTTSLARFQGWLPGRVMLPVGFAAILALGVYAVGTGRHGAEGETAQAAPPSDVVRVISAASDDTPAPARAGHQKDDAPAPSLVMAIDPGAVYRPRAEHAAGAARTATHAGEDMTIPAGVERFDTCGPGCDSRDPLVLHSSYPVRVAPAQVAPAEFATTQAAPQAARPAEADDDGLFDLPSLPAPGEVYDRAVEGTSAVYDTLKQAVGGVVQRFR</sequence>
<evidence type="ECO:0000256" key="1">
    <source>
        <dbReference type="SAM" id="Phobius"/>
    </source>
</evidence>
<evidence type="ECO:0000313" key="2">
    <source>
        <dbReference type="EMBL" id="MCS0497623.1"/>
    </source>
</evidence>
<accession>A0A9X2PPV9</accession>
<gene>
    <name evidence="2" type="ORF">NVS89_21255</name>
</gene>
<proteinExistence type="predicted"/>
<organism evidence="2 3">
    <name type="scientific">Ancylobacter mangrovi</name>
    <dbReference type="NCBI Taxonomy" id="2972472"/>
    <lineage>
        <taxon>Bacteria</taxon>
        <taxon>Pseudomonadati</taxon>
        <taxon>Pseudomonadota</taxon>
        <taxon>Alphaproteobacteria</taxon>
        <taxon>Hyphomicrobiales</taxon>
        <taxon>Xanthobacteraceae</taxon>
        <taxon>Ancylobacter</taxon>
    </lineage>
</organism>
<name>A0A9X2PPV9_9HYPH</name>
<dbReference type="Proteomes" id="UP001151088">
    <property type="component" value="Unassembled WGS sequence"/>
</dbReference>
<keyword evidence="1" id="KW-1133">Transmembrane helix</keyword>
<protein>
    <submittedName>
        <fullName evidence="2">Uncharacterized protein</fullName>
    </submittedName>
</protein>
<keyword evidence="1" id="KW-0812">Transmembrane</keyword>
<evidence type="ECO:0000313" key="3">
    <source>
        <dbReference type="Proteomes" id="UP001151088"/>
    </source>
</evidence>
<comment type="caution">
    <text evidence="2">The sequence shown here is derived from an EMBL/GenBank/DDBJ whole genome shotgun (WGS) entry which is preliminary data.</text>
</comment>
<reference evidence="2" key="1">
    <citation type="submission" date="2022-08" db="EMBL/GenBank/DDBJ databases">
        <authorList>
            <person name="Li F."/>
        </authorList>
    </citation>
    <scope>NUCLEOTIDE SEQUENCE</scope>
    <source>
        <strain evidence="2">MQZ15Z-1</strain>
    </source>
</reference>